<feature type="compositionally biased region" description="Polar residues" evidence="2">
    <location>
        <begin position="157"/>
        <end position="178"/>
    </location>
</feature>
<feature type="signal peptide" evidence="3">
    <location>
        <begin position="1"/>
        <end position="20"/>
    </location>
</feature>
<dbReference type="EMBL" id="JAQQWM010000005">
    <property type="protein sequence ID" value="KAK8064235.1"/>
    <property type="molecule type" value="Genomic_DNA"/>
</dbReference>
<evidence type="ECO:0000313" key="5">
    <source>
        <dbReference type="Proteomes" id="UP001446871"/>
    </source>
</evidence>
<name>A0ABR1V1T2_9PEZI</name>
<keyword evidence="3" id="KW-0732">Signal</keyword>
<dbReference type="Proteomes" id="UP001446871">
    <property type="component" value="Unassembled WGS sequence"/>
</dbReference>
<feature type="region of interest" description="Disordered" evidence="2">
    <location>
        <begin position="157"/>
        <end position="182"/>
    </location>
</feature>
<feature type="region of interest" description="Disordered" evidence="2">
    <location>
        <begin position="29"/>
        <end position="57"/>
    </location>
</feature>
<protein>
    <submittedName>
        <fullName evidence="4">Uncharacterized protein</fullName>
    </submittedName>
</protein>
<keyword evidence="1" id="KW-0175">Coiled coil</keyword>
<proteinExistence type="predicted"/>
<reference evidence="4 5" key="1">
    <citation type="submission" date="2023-01" db="EMBL/GenBank/DDBJ databases">
        <title>Analysis of 21 Apiospora genomes using comparative genomics revels a genus with tremendous synthesis potential of carbohydrate active enzymes and secondary metabolites.</title>
        <authorList>
            <person name="Sorensen T."/>
        </authorList>
    </citation>
    <scope>NUCLEOTIDE SEQUENCE [LARGE SCALE GENOMIC DNA]</scope>
    <source>
        <strain evidence="4 5">CBS 83171</strain>
    </source>
</reference>
<evidence type="ECO:0000256" key="2">
    <source>
        <dbReference type="SAM" id="MobiDB-lite"/>
    </source>
</evidence>
<sequence length="212" mass="23509">MQLSTVLSLVLAAAPATLLASPMHQVQQSQQQSQGQAAVAGQDQHEVQQQSSQEQPQAQDFVVVDKGHSVTAENQVKQSQQQPQSLQDLPFSGVWQFHDDSISAENQMKAALQLEKQREQLEKQQQKQQQQKKGRLPTILGLSRFKVKVNQTQTMIADDSSNSGKRSVNATSKSNGVKNISKRHHMDLGAYFGHKKHPNCAEQESKCKNCGE</sequence>
<organism evidence="4 5">
    <name type="scientific">Apiospora saccharicola</name>
    <dbReference type="NCBI Taxonomy" id="335842"/>
    <lineage>
        <taxon>Eukaryota</taxon>
        <taxon>Fungi</taxon>
        <taxon>Dikarya</taxon>
        <taxon>Ascomycota</taxon>
        <taxon>Pezizomycotina</taxon>
        <taxon>Sordariomycetes</taxon>
        <taxon>Xylariomycetidae</taxon>
        <taxon>Amphisphaeriales</taxon>
        <taxon>Apiosporaceae</taxon>
        <taxon>Apiospora</taxon>
    </lineage>
</organism>
<evidence type="ECO:0000256" key="3">
    <source>
        <dbReference type="SAM" id="SignalP"/>
    </source>
</evidence>
<feature type="coiled-coil region" evidence="1">
    <location>
        <begin position="104"/>
        <end position="134"/>
    </location>
</feature>
<evidence type="ECO:0000313" key="4">
    <source>
        <dbReference type="EMBL" id="KAK8064235.1"/>
    </source>
</evidence>
<gene>
    <name evidence="4" type="ORF">PG996_008887</name>
</gene>
<feature type="chain" id="PRO_5045633574" evidence="3">
    <location>
        <begin position="21"/>
        <end position="212"/>
    </location>
</feature>
<keyword evidence="5" id="KW-1185">Reference proteome</keyword>
<accession>A0ABR1V1T2</accession>
<comment type="caution">
    <text evidence="4">The sequence shown here is derived from an EMBL/GenBank/DDBJ whole genome shotgun (WGS) entry which is preliminary data.</text>
</comment>
<evidence type="ECO:0000256" key="1">
    <source>
        <dbReference type="SAM" id="Coils"/>
    </source>
</evidence>